<dbReference type="PANTHER" id="PTHR33434:SF2">
    <property type="entry name" value="FATTY ACID-BINDING PROTEIN TM_1468"/>
    <property type="match status" value="1"/>
</dbReference>
<dbReference type="InterPro" id="IPR043168">
    <property type="entry name" value="DegV_C"/>
</dbReference>
<dbReference type="NCBIfam" id="TIGR00762">
    <property type="entry name" value="DegV"/>
    <property type="match status" value="1"/>
</dbReference>
<dbReference type="Gene3D" id="3.40.50.10170">
    <property type="match status" value="1"/>
</dbReference>
<dbReference type="EMBL" id="CP158367">
    <property type="protein sequence ID" value="XBX74618.1"/>
    <property type="molecule type" value="Genomic_DNA"/>
</dbReference>
<dbReference type="InterPro" id="IPR050270">
    <property type="entry name" value="DegV_domain_contain"/>
</dbReference>
<dbReference type="RefSeq" id="WP_350343370.1">
    <property type="nucleotide sequence ID" value="NZ_CP158367.1"/>
</dbReference>
<evidence type="ECO:0000256" key="1">
    <source>
        <dbReference type="ARBA" id="ARBA00023121"/>
    </source>
</evidence>
<proteinExistence type="predicted"/>
<dbReference type="PANTHER" id="PTHR33434">
    <property type="entry name" value="DEGV DOMAIN-CONTAINING PROTEIN DR_1986-RELATED"/>
    <property type="match status" value="1"/>
</dbReference>
<protein>
    <submittedName>
        <fullName evidence="2">DegV family protein</fullName>
    </submittedName>
</protein>
<organism evidence="2">
    <name type="scientific">Proteinivorax tanatarense</name>
    <dbReference type="NCBI Taxonomy" id="1260629"/>
    <lineage>
        <taxon>Bacteria</taxon>
        <taxon>Bacillati</taxon>
        <taxon>Bacillota</taxon>
        <taxon>Clostridia</taxon>
        <taxon>Eubacteriales</taxon>
        <taxon>Proteinivoracaceae</taxon>
        <taxon>Proteinivorax</taxon>
    </lineage>
</organism>
<name>A0AAU7VKW6_9FIRM</name>
<gene>
    <name evidence="2" type="ORF">PRVXT_002669</name>
</gene>
<dbReference type="PROSITE" id="PS51482">
    <property type="entry name" value="DEGV"/>
    <property type="match status" value="1"/>
</dbReference>
<reference evidence="2" key="2">
    <citation type="submission" date="2024-06" db="EMBL/GenBank/DDBJ databases">
        <authorList>
            <person name="Petrova K.O."/>
            <person name="Toshchakov S.V."/>
            <person name="Boltjanskaja Y.V."/>
            <person name="Kevbrin V."/>
        </authorList>
    </citation>
    <scope>NUCLEOTIDE SEQUENCE</scope>
    <source>
        <strain evidence="2">Z-910T</strain>
    </source>
</reference>
<dbReference type="InterPro" id="IPR003797">
    <property type="entry name" value="DegV"/>
</dbReference>
<keyword evidence="1" id="KW-0446">Lipid-binding</keyword>
<dbReference type="AlphaFoldDB" id="A0AAU7VKW6"/>
<reference evidence="2" key="1">
    <citation type="journal article" date="2013" name="Extremophiles">
        <title>Proteinivorax tanatarense gen. nov., sp. nov., an anaerobic, haloalkaliphilic, proteolytic bacterium isolated from a decaying algal bloom, and proposal of Proteinivoraceae fam. nov.</title>
        <authorList>
            <person name="Kevbrin V."/>
            <person name="Boltyanskaya Y."/>
            <person name="Zhilina T."/>
            <person name="Kolganova T."/>
            <person name="Lavrentjeva E."/>
            <person name="Kuznetsov B."/>
        </authorList>
    </citation>
    <scope>NUCLEOTIDE SEQUENCE</scope>
    <source>
        <strain evidence="2">Z-910T</strain>
    </source>
</reference>
<dbReference type="Gene3D" id="3.30.1180.10">
    <property type="match status" value="1"/>
</dbReference>
<evidence type="ECO:0000313" key="2">
    <source>
        <dbReference type="EMBL" id="XBX74618.1"/>
    </source>
</evidence>
<sequence length="288" mass="31628">MSVKVVVDSTSYISEDIANRYDIKVVPLSVVFGDGEVYKEGTITNEEFYNKLGNASEIPKSSQPSVDGMYETFEEIIKEDNEIVGVFLSSEMSGTYSTANMVKDMILKNYPDAKIELIDSRTNCMQLGFAAITAAKAAAEGETIQQTVELVKQNMSRSRFVFTPETLEYLKKGGRIGAAQALLGSFLNIKPILTVNDGKTDVITKVRSKKKAVGKIVEIFMDDEKKFGFGDGIIHHINCENEALELSNKIKEMIGKTLPICPIGPVIGVHVGPGSIGIAYYTQKDMEK</sequence>
<accession>A0AAU7VKW6</accession>
<dbReference type="SUPFAM" id="SSF82549">
    <property type="entry name" value="DAK1/DegV-like"/>
    <property type="match status" value="1"/>
</dbReference>
<dbReference type="GO" id="GO:0008289">
    <property type="term" value="F:lipid binding"/>
    <property type="evidence" value="ECO:0007669"/>
    <property type="project" value="UniProtKB-KW"/>
</dbReference>
<dbReference type="Pfam" id="PF02645">
    <property type="entry name" value="DegV"/>
    <property type="match status" value="1"/>
</dbReference>